<dbReference type="SMART" id="SM00729">
    <property type="entry name" value="Elp3"/>
    <property type="match status" value="1"/>
</dbReference>
<comment type="cofactor">
    <cofactor evidence="1">
        <name>[4Fe-4S] cluster</name>
        <dbReference type="ChEBI" id="CHEBI:49883"/>
    </cofactor>
</comment>
<dbReference type="Pfam" id="PF04055">
    <property type="entry name" value="Radical_SAM"/>
    <property type="match status" value="1"/>
</dbReference>
<dbReference type="InterPro" id="IPR006638">
    <property type="entry name" value="Elp3/MiaA/NifB-like_rSAM"/>
</dbReference>
<keyword evidence="5" id="KW-0411">Iron-sulfur</keyword>
<comment type="caution">
    <text evidence="8">The sequence shown here is derived from an EMBL/GenBank/DDBJ whole genome shotgun (WGS) entry which is preliminary data.</text>
</comment>
<dbReference type="Proteomes" id="UP000060487">
    <property type="component" value="Unassembled WGS sequence"/>
</dbReference>
<dbReference type="InterPro" id="IPR058240">
    <property type="entry name" value="rSAM_sf"/>
</dbReference>
<evidence type="ECO:0000259" key="7">
    <source>
        <dbReference type="PROSITE" id="PS51918"/>
    </source>
</evidence>
<dbReference type="InterPro" id="IPR051198">
    <property type="entry name" value="BchE-like"/>
</dbReference>
<dbReference type="CDD" id="cd01335">
    <property type="entry name" value="Radical_SAM"/>
    <property type="match status" value="1"/>
</dbReference>
<name>A0ABR5SD18_9BACT</name>
<evidence type="ECO:0000256" key="5">
    <source>
        <dbReference type="ARBA" id="ARBA00023014"/>
    </source>
</evidence>
<keyword evidence="4" id="KW-0408">Iron</keyword>
<dbReference type="EMBL" id="LNQR01000085">
    <property type="protein sequence ID" value="KWT82640.1"/>
    <property type="molecule type" value="Genomic_DNA"/>
</dbReference>
<evidence type="ECO:0000256" key="1">
    <source>
        <dbReference type="ARBA" id="ARBA00001966"/>
    </source>
</evidence>
<evidence type="ECO:0000313" key="8">
    <source>
        <dbReference type="EMBL" id="KWT82640.1"/>
    </source>
</evidence>
<organism evidence="8 9">
    <name type="scientific">Candidatus Magnetominusculus xianensis</name>
    <dbReference type="NCBI Taxonomy" id="1748249"/>
    <lineage>
        <taxon>Bacteria</taxon>
        <taxon>Pseudomonadati</taxon>
        <taxon>Nitrospirota</taxon>
        <taxon>Nitrospiria</taxon>
        <taxon>Nitrospirales</taxon>
        <taxon>Nitrospiraceae</taxon>
        <taxon>Candidatus Magnetominusculus</taxon>
    </lineage>
</organism>
<dbReference type="RefSeq" id="WP_085053034.1">
    <property type="nucleotide sequence ID" value="NZ_LNQR01000085.1"/>
</dbReference>
<proteinExistence type="predicted"/>
<dbReference type="PANTHER" id="PTHR43409">
    <property type="entry name" value="ANAEROBIC MAGNESIUM-PROTOPORPHYRIN IX MONOMETHYL ESTER CYCLASE-RELATED"/>
    <property type="match status" value="1"/>
</dbReference>
<dbReference type="SFLD" id="SFLDS00029">
    <property type="entry name" value="Radical_SAM"/>
    <property type="match status" value="1"/>
</dbReference>
<dbReference type="SUPFAM" id="SSF102114">
    <property type="entry name" value="Radical SAM enzymes"/>
    <property type="match status" value="1"/>
</dbReference>
<feature type="domain" description="B12-binding" evidence="6">
    <location>
        <begin position="1"/>
        <end position="143"/>
    </location>
</feature>
<accession>A0ABR5SD18</accession>
<evidence type="ECO:0000256" key="4">
    <source>
        <dbReference type="ARBA" id="ARBA00023004"/>
    </source>
</evidence>
<dbReference type="InterPro" id="IPR023404">
    <property type="entry name" value="rSAM_horseshoe"/>
</dbReference>
<keyword evidence="9" id="KW-1185">Reference proteome</keyword>
<dbReference type="SFLD" id="SFLDG01082">
    <property type="entry name" value="B12-binding_domain_containing"/>
    <property type="match status" value="1"/>
</dbReference>
<dbReference type="PROSITE" id="PS51332">
    <property type="entry name" value="B12_BINDING"/>
    <property type="match status" value="1"/>
</dbReference>
<dbReference type="InterPro" id="IPR006158">
    <property type="entry name" value="Cobalamin-bd"/>
</dbReference>
<evidence type="ECO:0000259" key="6">
    <source>
        <dbReference type="PROSITE" id="PS51332"/>
    </source>
</evidence>
<dbReference type="InterPro" id="IPR007197">
    <property type="entry name" value="rSAM"/>
</dbReference>
<sequence>MQISLISPYGSLYNAGLRSISAVLKNAGYDTQMIFLPTPSIESGWNVSPFCQVSYSESLLERLRVMTKGSAVVGITLMDNYMQAGAELTKALKRDDNFVILGGVFPTLNPQKALDYADAACVGDGEYAMLELVRQLEAGSTPIAIKNIYFRGQSYPELEYIHDISSLPLPDYGPDGHFVYIEHADEIMAIRSFDDYKPSMAFWADSASKEPAYLYRMETARGCPDNCSYCANNILKKVQAPKVRFKNIEVIEKEILWVKEHFPFVTELSVEDDSFIIRKDIRETASLFKKYGLTFKCFFAPVYFTEELLTHLIGCGMMATQVGLQGRSANTEEIYRRTSVNKNIDEVLRFFSERYPGFPLIIDLIVDNPWEKVEDTLFTINYLLDNMPPKAMIGISSLVFYNGTALCNKAVKENILDTSTDYQLKTWHWHRQNKIHYTTLLLVMLKLRLPRGLIRVLASKPVVYLLERKLIIEKLIPGAVRTVKKIYKKIKGTGISKY</sequence>
<keyword evidence="2" id="KW-0949">S-adenosyl-L-methionine</keyword>
<evidence type="ECO:0000313" key="9">
    <source>
        <dbReference type="Proteomes" id="UP000060487"/>
    </source>
</evidence>
<dbReference type="PROSITE" id="PS51918">
    <property type="entry name" value="RADICAL_SAM"/>
    <property type="match status" value="1"/>
</dbReference>
<feature type="domain" description="Radical SAM core" evidence="7">
    <location>
        <begin position="206"/>
        <end position="442"/>
    </location>
</feature>
<keyword evidence="3" id="KW-0479">Metal-binding</keyword>
<dbReference type="Gene3D" id="3.40.50.280">
    <property type="entry name" value="Cobalamin-binding domain"/>
    <property type="match status" value="1"/>
</dbReference>
<gene>
    <name evidence="8" type="ORF">ASN18_2432</name>
</gene>
<protein>
    <submittedName>
        <fullName evidence="8">B12-binding domain-containing radical SAM protein</fullName>
    </submittedName>
</protein>
<dbReference type="Pfam" id="PF02310">
    <property type="entry name" value="B12-binding"/>
    <property type="match status" value="1"/>
</dbReference>
<dbReference type="Gene3D" id="3.80.30.20">
    <property type="entry name" value="tm_1862 like domain"/>
    <property type="match status" value="1"/>
</dbReference>
<reference evidence="8 9" key="1">
    <citation type="submission" date="2015-11" db="EMBL/GenBank/DDBJ databases">
        <authorList>
            <person name="Lin W."/>
        </authorList>
    </citation>
    <scope>NUCLEOTIDE SEQUENCE [LARGE SCALE GENOMIC DNA]</scope>
    <source>
        <strain evidence="8 9">HCH-1</strain>
    </source>
</reference>
<evidence type="ECO:0000256" key="2">
    <source>
        <dbReference type="ARBA" id="ARBA00022691"/>
    </source>
</evidence>
<evidence type="ECO:0000256" key="3">
    <source>
        <dbReference type="ARBA" id="ARBA00022723"/>
    </source>
</evidence>